<accession>A0A1S3J924</accession>
<feature type="transmembrane region" description="Helical" evidence="15">
    <location>
        <begin position="479"/>
        <end position="499"/>
    </location>
</feature>
<dbReference type="InterPro" id="IPR018000">
    <property type="entry name" value="Neurotransmitter_ion_chnl_CS"/>
</dbReference>
<protein>
    <submittedName>
        <fullName evidence="20">Acetylcholine receptor subunit beta-like 1 isoform X1</fullName>
    </submittedName>
</protein>
<evidence type="ECO:0000256" key="6">
    <source>
        <dbReference type="ARBA" id="ARBA00023018"/>
    </source>
</evidence>
<dbReference type="RefSeq" id="XP_013406813.1">
    <property type="nucleotide sequence ID" value="XM_013551359.1"/>
</dbReference>
<evidence type="ECO:0000256" key="12">
    <source>
        <dbReference type="ARBA" id="ARBA00023286"/>
    </source>
</evidence>
<evidence type="ECO:0000313" key="20">
    <source>
        <dbReference type="RefSeq" id="XP_013406813.1"/>
    </source>
</evidence>
<dbReference type="InterPro" id="IPR036719">
    <property type="entry name" value="Neuro-gated_channel_TM_sf"/>
</dbReference>
<feature type="transmembrane region" description="Helical" evidence="15">
    <location>
        <begin position="245"/>
        <end position="269"/>
    </location>
</feature>
<dbReference type="FunFam" id="1.20.58.390:FF:000038">
    <property type="entry name" value="Acetylcholine receptor subunit beta-like 1"/>
    <property type="match status" value="1"/>
</dbReference>
<keyword evidence="13 15" id="KW-0407">Ion channel</keyword>
<comment type="subcellular location">
    <subcellularLocation>
        <location evidence="14">Synaptic cell membrane</location>
        <topology evidence="14">Multi-pass membrane protein</topology>
    </subcellularLocation>
</comment>
<dbReference type="PRINTS" id="PR00254">
    <property type="entry name" value="NICOTINICR"/>
</dbReference>
<feature type="transmembrane region" description="Helical" evidence="15">
    <location>
        <begin position="276"/>
        <end position="294"/>
    </location>
</feature>
<dbReference type="InParanoid" id="A0A1S3J924"/>
<evidence type="ECO:0000256" key="1">
    <source>
        <dbReference type="ARBA" id="ARBA00009237"/>
    </source>
</evidence>
<name>A0A1S3J924_LINAN</name>
<keyword evidence="19" id="KW-1185">Reference proteome</keyword>
<proteinExistence type="inferred from homology"/>
<evidence type="ECO:0000256" key="15">
    <source>
        <dbReference type="RuleBase" id="RU000687"/>
    </source>
</evidence>
<dbReference type="SUPFAM" id="SSF63712">
    <property type="entry name" value="Nicotinic receptor ligand binding domain-like"/>
    <property type="match status" value="1"/>
</dbReference>
<evidence type="ECO:0000313" key="19">
    <source>
        <dbReference type="Proteomes" id="UP000085678"/>
    </source>
</evidence>
<dbReference type="InterPro" id="IPR006202">
    <property type="entry name" value="Neur_chan_lig-bd"/>
</dbReference>
<evidence type="ECO:0000256" key="11">
    <source>
        <dbReference type="ARBA" id="ARBA00023180"/>
    </source>
</evidence>
<dbReference type="InterPro" id="IPR002394">
    <property type="entry name" value="Nicotinic_acetylcholine_rcpt"/>
</dbReference>
<dbReference type="AlphaFoldDB" id="A0A1S3J924"/>
<evidence type="ECO:0000256" key="7">
    <source>
        <dbReference type="ARBA" id="ARBA00023065"/>
    </source>
</evidence>
<keyword evidence="8 15" id="KW-0472">Membrane</keyword>
<dbReference type="SUPFAM" id="SSF90112">
    <property type="entry name" value="Neurotransmitter-gated ion-channel transmembrane pore"/>
    <property type="match status" value="1"/>
</dbReference>
<feature type="domain" description="Neurotransmitter-gated ion-channel ligand-binding" evidence="17">
    <location>
        <begin position="34"/>
        <end position="244"/>
    </location>
</feature>
<keyword evidence="9" id="KW-1015">Disulfide bond</keyword>
<keyword evidence="4 15" id="KW-0812">Transmembrane</keyword>
<evidence type="ECO:0000256" key="5">
    <source>
        <dbReference type="ARBA" id="ARBA00022989"/>
    </source>
</evidence>
<gene>
    <name evidence="20" type="primary">LOC106171170</name>
</gene>
<dbReference type="PRINTS" id="PR00252">
    <property type="entry name" value="NRIONCHANNEL"/>
</dbReference>
<dbReference type="Proteomes" id="UP000085678">
    <property type="component" value="Unplaced"/>
</dbReference>
<dbReference type="Gene3D" id="1.20.58.390">
    <property type="entry name" value="Neurotransmitter-gated ion-channel transmembrane domain"/>
    <property type="match status" value="2"/>
</dbReference>
<dbReference type="InterPro" id="IPR006201">
    <property type="entry name" value="Neur_channel"/>
</dbReference>
<evidence type="ECO:0000256" key="13">
    <source>
        <dbReference type="ARBA" id="ARBA00023303"/>
    </source>
</evidence>
<dbReference type="InterPro" id="IPR006029">
    <property type="entry name" value="Neurotrans-gated_channel_TM"/>
</dbReference>
<keyword evidence="6" id="KW-0770">Synapse</keyword>
<dbReference type="InterPro" id="IPR036734">
    <property type="entry name" value="Neur_chan_lig-bd_sf"/>
</dbReference>
<dbReference type="GO" id="GO:0004888">
    <property type="term" value="F:transmembrane signaling receptor activity"/>
    <property type="evidence" value="ECO:0007669"/>
    <property type="project" value="InterPro"/>
</dbReference>
<dbReference type="OrthoDB" id="5975154at2759"/>
<feature type="transmembrane region" description="Helical" evidence="15">
    <location>
        <begin position="306"/>
        <end position="333"/>
    </location>
</feature>
<feature type="signal peptide" evidence="15">
    <location>
        <begin position="1"/>
        <end position="22"/>
    </location>
</feature>
<dbReference type="GO" id="GO:0045211">
    <property type="term" value="C:postsynaptic membrane"/>
    <property type="evidence" value="ECO:0007669"/>
    <property type="project" value="InterPro"/>
</dbReference>
<keyword evidence="7 15" id="KW-0406">Ion transport</keyword>
<dbReference type="STRING" id="7574.A0A1S3J924"/>
<feature type="chain" id="PRO_5022254187" evidence="15">
    <location>
        <begin position="23"/>
        <end position="515"/>
    </location>
</feature>
<keyword evidence="11" id="KW-0325">Glycoprotein</keyword>
<dbReference type="Pfam" id="PF02931">
    <property type="entry name" value="Neur_chan_LBD"/>
    <property type="match status" value="1"/>
</dbReference>
<feature type="domain" description="Neurotransmitter-gated ion-channel transmembrane" evidence="18">
    <location>
        <begin position="251"/>
        <end position="496"/>
    </location>
</feature>
<reference evidence="20" key="1">
    <citation type="submission" date="2025-08" db="UniProtKB">
        <authorList>
            <consortium name="RefSeq"/>
        </authorList>
    </citation>
    <scope>IDENTIFICATION</scope>
    <source>
        <tissue evidence="20">Gonads</tissue>
    </source>
</reference>
<evidence type="ECO:0000256" key="3">
    <source>
        <dbReference type="ARBA" id="ARBA00022475"/>
    </source>
</evidence>
<evidence type="ECO:0000256" key="4">
    <source>
        <dbReference type="ARBA" id="ARBA00022692"/>
    </source>
</evidence>
<dbReference type="PROSITE" id="PS00236">
    <property type="entry name" value="NEUROTR_ION_CHANNEL"/>
    <property type="match status" value="1"/>
</dbReference>
<evidence type="ECO:0000259" key="17">
    <source>
        <dbReference type="Pfam" id="PF02931"/>
    </source>
</evidence>
<evidence type="ECO:0000259" key="18">
    <source>
        <dbReference type="Pfam" id="PF02932"/>
    </source>
</evidence>
<keyword evidence="5 15" id="KW-1133">Transmembrane helix</keyword>
<keyword evidence="15" id="KW-0732">Signal</keyword>
<dbReference type="GO" id="GO:0022848">
    <property type="term" value="F:acetylcholine-gated monoatomic cation-selective channel activity"/>
    <property type="evidence" value="ECO:0007669"/>
    <property type="project" value="InterPro"/>
</dbReference>
<dbReference type="InterPro" id="IPR038050">
    <property type="entry name" value="Neuro_actylchol_rec"/>
</dbReference>
<feature type="region of interest" description="Disordered" evidence="16">
    <location>
        <begin position="414"/>
        <end position="438"/>
    </location>
</feature>
<dbReference type="Pfam" id="PF02932">
    <property type="entry name" value="Neur_chan_memb"/>
    <property type="match status" value="1"/>
</dbReference>
<dbReference type="FunFam" id="2.70.170.10:FF:000016">
    <property type="entry name" value="Nicotinic acetylcholine receptor subunit"/>
    <property type="match status" value="1"/>
</dbReference>
<dbReference type="NCBIfam" id="TIGR00860">
    <property type="entry name" value="LIC"/>
    <property type="match status" value="1"/>
</dbReference>
<evidence type="ECO:0000256" key="16">
    <source>
        <dbReference type="SAM" id="MobiDB-lite"/>
    </source>
</evidence>
<evidence type="ECO:0000256" key="14">
    <source>
        <dbReference type="ARBA" id="ARBA00034099"/>
    </source>
</evidence>
<organism evidence="19 20">
    <name type="scientific">Lingula anatina</name>
    <name type="common">Brachiopod</name>
    <name type="synonym">Lingula unguis</name>
    <dbReference type="NCBI Taxonomy" id="7574"/>
    <lineage>
        <taxon>Eukaryota</taxon>
        <taxon>Metazoa</taxon>
        <taxon>Spiralia</taxon>
        <taxon>Lophotrochozoa</taxon>
        <taxon>Brachiopoda</taxon>
        <taxon>Linguliformea</taxon>
        <taxon>Lingulata</taxon>
        <taxon>Lingulida</taxon>
        <taxon>Linguloidea</taxon>
        <taxon>Lingulidae</taxon>
        <taxon>Lingula</taxon>
    </lineage>
</organism>
<evidence type="ECO:0000256" key="10">
    <source>
        <dbReference type="ARBA" id="ARBA00023170"/>
    </source>
</evidence>
<evidence type="ECO:0000256" key="8">
    <source>
        <dbReference type="ARBA" id="ARBA00023136"/>
    </source>
</evidence>
<comment type="similarity">
    <text evidence="1">Belongs to the ligand-gated ion channel (TC 1.A.9) family. Acetylcholine receptor (TC 1.A.9.1) subfamily.</text>
</comment>
<dbReference type="CDD" id="cd19064">
    <property type="entry name" value="LGIC_TM_nAChR"/>
    <property type="match status" value="1"/>
</dbReference>
<dbReference type="KEGG" id="lak:106171170"/>
<dbReference type="GeneID" id="106171170"/>
<sequence>MTRSCIGLYFVYVILTSIRIQCFVSRTGLGSEDESKLVEDLFDKTGYNPLIRPVQNLSDKLMINFGLTMIQLINVDEKNQIMKTNVWLQTVWYDYQLVWDPADYGGISSIRVPMDKVWTPDIVLFNNADGKYQASYRSNVVIYKDGLMLHVPPAIYKSACQIDVQYFPFDEQECEMRMGSWTFNGDQVGFLWHMNLSEVDFNDYMPSGTWDILRGPGQIVDFPPKDGKPMETRVIFTIKIRRKTLFYTVNLIIPCVLISFLSVGVFYLPSDGAEKITLCISILIALVVFILLVSKMLPPTSLTIPLIAKFLLFTFIMNILSIFSTVIIINWHFRSPRSHSMPKWVRIVFLNYLPRLLCMKRPNHEEQYLKGLRRAEQKQEIYTHIDHNRDSKPYGLYTPSPRNELLELSELHNLGRSPSRDRNKRTYGNSRSPEHNSLPADFYDAADNVRFVAQHMQDQDEYNDILEDWKYVALVIDRLLLMIFLGVNIAGTSGIFLQAPNIFTAVGEGSVKAHS</sequence>
<evidence type="ECO:0000256" key="2">
    <source>
        <dbReference type="ARBA" id="ARBA00022448"/>
    </source>
</evidence>
<dbReference type="Gene3D" id="2.70.170.10">
    <property type="entry name" value="Neurotransmitter-gated ion-channel ligand-binding domain"/>
    <property type="match status" value="1"/>
</dbReference>
<keyword evidence="2 15" id="KW-0813">Transport</keyword>
<keyword evidence="3" id="KW-1003">Cell membrane</keyword>
<keyword evidence="12" id="KW-1071">Ligand-gated ion channel</keyword>
<evidence type="ECO:0000256" key="9">
    <source>
        <dbReference type="ARBA" id="ARBA00023157"/>
    </source>
</evidence>
<keyword evidence="10" id="KW-0675">Receptor</keyword>
<dbReference type="PANTHER" id="PTHR18945">
    <property type="entry name" value="NEUROTRANSMITTER GATED ION CHANNEL"/>
    <property type="match status" value="1"/>
</dbReference>